<feature type="compositionally biased region" description="Low complexity" evidence="1">
    <location>
        <begin position="816"/>
        <end position="835"/>
    </location>
</feature>
<proteinExistence type="predicted"/>
<evidence type="ECO:0008006" key="4">
    <source>
        <dbReference type="Google" id="ProtNLM"/>
    </source>
</evidence>
<evidence type="ECO:0000313" key="2">
    <source>
        <dbReference type="EMBL" id="GJN91757.1"/>
    </source>
</evidence>
<sequence length="1158" mass="120340">MSAPAVYSEPAYVHPRPATAIVGETRPTRLAPAALLCLNYLIDELLHLVVHAALHSPPSSTTPTNSPPGSTSPQNVAPSQPPAPLTHGEVLTTDRFKAALARILGPTSLAKECILEAELAVRELVRRGSPSLRGDGALRRNNGMWGSPVLVQSGAEDAGRAREVAQQAAEVFRAVRAWVMQISGVGQACPPGSAGPVPLQEHLAMLLPPKPAPADVQSPHVTFLLCLYVERVLSSLAAHLLRLVASVQSRSADSDLAGAIDVETAWMEDELVWAWLAGMRVRGFVADEANLERQRIARGSPNLGREQPGAGLPLVRKTSASAASIPTTGAPPIAVGEPARKPSFAGSTIAPTASRASFESSLTNTTAGPGSLAYGAKKGAASSFGLGISGSGPQANLAASTVDGAFDELLQSGRTLKLSSTPDRLRTFEPRNLFNEEDEFTDSAREQLEQRSNNGQKESLMELIASEPPWKGPSGSAPPSEATASRRSSIVPRRPVPADDPSHPMSVAMRVQDSQASVDTQATATSRSSYAPGSPRSNNRRMLKAKDEKRDLASERQINNDLAEFFSHAPPPPPSRNRFPDFDEPMRTPSSPKKASKGGLRGLVSKLTGGSPSSRQGGDDDARTASPTSPGPPSYRSHAGSPPLRTSRSRSTSVQSANGAPYTSPSQAAMRAAGFGDSVAFAAKAAAYAPPPGLGSPSASARQSRRSKSVVSTSSFAPTERSEPLPPLPPMQASEKQPVAINSRRAVPLADGNTLGLAPPIPPVPVSDEIAIKPPKRSSSLKRNAQPREREGSIASSSIAPSTISPQRTRETSGASTVSRNTSTSSRQLPEVESVAAPVTVTPAAAASADAPAPPIEVLAQPDPVLLAKERETLAAAQAVAAAAALAPALAAGAAQELDAETVAAKQAGSPPVRSEVKALEKGTPLSPVEESPQPAPVSLATHDFAAEALQQQSLNGESLTAPEADAQLRGSQGSTTPLSTPPMPFNGVAPAQSPSASLLALNELSTATPAGAKSFVSLLRDLRGAMRGADTRDDCLELVEKLLREQAGRVEALALRESGENQTGKVRAEEEAEKEQAAVAEALLGEQAADFDTLASSEQQEDQAETSVVEEQSAGETAPDMRPALTAPDRTSTPHMPGHLESTAAASNPTAPTAVTA</sequence>
<feature type="compositionally biased region" description="Polar residues" evidence="1">
    <location>
        <begin position="654"/>
        <end position="666"/>
    </location>
</feature>
<feature type="compositionally biased region" description="Low complexity" evidence="1">
    <location>
        <begin position="793"/>
        <end position="806"/>
    </location>
</feature>
<feature type="compositionally biased region" description="Polar residues" evidence="1">
    <location>
        <begin position="970"/>
        <end position="979"/>
    </location>
</feature>
<protein>
    <recommendedName>
        <fullName evidence="4">Proteophosphoglycan ppg4</fullName>
    </recommendedName>
</protein>
<gene>
    <name evidence="2" type="ORF">Rhopal_004780-T1</name>
</gene>
<dbReference type="EMBL" id="BQKY01000009">
    <property type="protein sequence ID" value="GJN91757.1"/>
    <property type="molecule type" value="Genomic_DNA"/>
</dbReference>
<dbReference type="Proteomes" id="UP001342314">
    <property type="component" value="Unassembled WGS sequence"/>
</dbReference>
<accession>A0AAV5GQJ6</accession>
<name>A0AAV5GQJ6_9BASI</name>
<feature type="compositionally biased region" description="Low complexity" evidence="1">
    <location>
        <begin position="1143"/>
        <end position="1158"/>
    </location>
</feature>
<feature type="region of interest" description="Disordered" evidence="1">
    <location>
        <begin position="56"/>
        <end position="87"/>
    </location>
</feature>
<feature type="region of interest" description="Disordered" evidence="1">
    <location>
        <begin position="906"/>
        <end position="993"/>
    </location>
</feature>
<feature type="compositionally biased region" description="Polar residues" evidence="1">
    <location>
        <begin position="512"/>
        <end position="537"/>
    </location>
</feature>
<comment type="caution">
    <text evidence="2">The sequence shown here is derived from an EMBL/GenBank/DDBJ whole genome shotgun (WGS) entry which is preliminary data.</text>
</comment>
<feature type="compositionally biased region" description="Low complexity" evidence="1">
    <location>
        <begin position="56"/>
        <end position="73"/>
    </location>
</feature>
<feature type="region of interest" description="Disordered" evidence="1">
    <location>
        <begin position="688"/>
        <end position="835"/>
    </location>
</feature>
<dbReference type="AlphaFoldDB" id="A0AAV5GQJ6"/>
<organism evidence="2 3">
    <name type="scientific">Rhodotorula paludigena</name>
    <dbReference type="NCBI Taxonomy" id="86838"/>
    <lineage>
        <taxon>Eukaryota</taxon>
        <taxon>Fungi</taxon>
        <taxon>Dikarya</taxon>
        <taxon>Basidiomycota</taxon>
        <taxon>Pucciniomycotina</taxon>
        <taxon>Microbotryomycetes</taxon>
        <taxon>Sporidiobolales</taxon>
        <taxon>Sporidiobolaceae</taxon>
        <taxon>Rhodotorula</taxon>
    </lineage>
</organism>
<keyword evidence="3" id="KW-1185">Reference proteome</keyword>
<reference evidence="2 3" key="1">
    <citation type="submission" date="2021-12" db="EMBL/GenBank/DDBJ databases">
        <title>High titer production of polyol ester of fatty acids by Rhodotorula paludigena BS15 towards product separation-free biomass refinery.</title>
        <authorList>
            <person name="Mano J."/>
            <person name="Ono H."/>
            <person name="Tanaka T."/>
            <person name="Naito K."/>
            <person name="Sushida H."/>
            <person name="Ike M."/>
            <person name="Tokuyasu K."/>
            <person name="Kitaoka M."/>
        </authorList>
    </citation>
    <scope>NUCLEOTIDE SEQUENCE [LARGE SCALE GENOMIC DNA]</scope>
    <source>
        <strain evidence="2 3">BS15</strain>
    </source>
</reference>
<feature type="region of interest" description="Disordered" evidence="1">
    <location>
        <begin position="428"/>
        <end position="666"/>
    </location>
</feature>
<feature type="compositionally biased region" description="Basic and acidic residues" evidence="1">
    <location>
        <begin position="544"/>
        <end position="554"/>
    </location>
</feature>
<feature type="region of interest" description="Disordered" evidence="1">
    <location>
        <begin position="1055"/>
        <end position="1158"/>
    </location>
</feature>
<feature type="compositionally biased region" description="Polar residues" evidence="1">
    <location>
        <begin position="950"/>
        <end position="959"/>
    </location>
</feature>
<evidence type="ECO:0000256" key="1">
    <source>
        <dbReference type="SAM" id="MobiDB-lite"/>
    </source>
</evidence>
<evidence type="ECO:0000313" key="3">
    <source>
        <dbReference type="Proteomes" id="UP001342314"/>
    </source>
</evidence>